<dbReference type="InterPro" id="IPR017972">
    <property type="entry name" value="Cyt_P450_CS"/>
</dbReference>
<dbReference type="PRINTS" id="PR00463">
    <property type="entry name" value="EP450I"/>
</dbReference>
<evidence type="ECO:0000256" key="4">
    <source>
        <dbReference type="ARBA" id="ARBA00023002"/>
    </source>
</evidence>
<proteinExistence type="inferred from homology"/>
<evidence type="ECO:0000256" key="9">
    <source>
        <dbReference type="SAM" id="Phobius"/>
    </source>
</evidence>
<dbReference type="PANTHER" id="PTHR24291:SF50">
    <property type="entry name" value="BIFUNCTIONAL ALBAFLAVENONE MONOOXYGENASE_TERPENE SYNTHASE"/>
    <property type="match status" value="1"/>
</dbReference>
<keyword evidence="9" id="KW-0472">Membrane</keyword>
<dbReference type="Gene3D" id="1.10.630.10">
    <property type="entry name" value="Cytochrome P450"/>
    <property type="match status" value="1"/>
</dbReference>
<dbReference type="AlphaFoldDB" id="A0A849I391"/>
<dbReference type="InterPro" id="IPR002401">
    <property type="entry name" value="Cyt_P450_E_grp-I"/>
</dbReference>
<dbReference type="GO" id="GO:0005506">
    <property type="term" value="F:iron ion binding"/>
    <property type="evidence" value="ECO:0007669"/>
    <property type="project" value="InterPro"/>
</dbReference>
<evidence type="ECO:0000256" key="1">
    <source>
        <dbReference type="ARBA" id="ARBA00010617"/>
    </source>
</evidence>
<dbReference type="GO" id="GO:0020037">
    <property type="term" value="F:heme binding"/>
    <property type="evidence" value="ECO:0007669"/>
    <property type="project" value="InterPro"/>
</dbReference>
<evidence type="ECO:0000313" key="11">
    <source>
        <dbReference type="Proteomes" id="UP000564885"/>
    </source>
</evidence>
<protein>
    <submittedName>
        <fullName evidence="10">Cytochrome P450</fullName>
    </submittedName>
</protein>
<evidence type="ECO:0000256" key="8">
    <source>
        <dbReference type="RuleBase" id="RU000461"/>
    </source>
</evidence>
<feature type="transmembrane region" description="Helical" evidence="9">
    <location>
        <begin position="408"/>
        <end position="428"/>
    </location>
</feature>
<gene>
    <name evidence="10" type="ORF">HJG44_00385</name>
</gene>
<evidence type="ECO:0000256" key="6">
    <source>
        <dbReference type="ARBA" id="ARBA00023033"/>
    </source>
</evidence>
<feature type="binding site" description="axial binding residue" evidence="7">
    <location>
        <position position="407"/>
    </location>
    <ligand>
        <name>heme</name>
        <dbReference type="ChEBI" id="CHEBI:30413"/>
    </ligand>
    <ligandPart>
        <name>Fe</name>
        <dbReference type="ChEBI" id="CHEBI:18248"/>
    </ligandPart>
</feature>
<comment type="similarity">
    <text evidence="1 8">Belongs to the cytochrome P450 family.</text>
</comment>
<evidence type="ECO:0000256" key="2">
    <source>
        <dbReference type="ARBA" id="ARBA00022617"/>
    </source>
</evidence>
<keyword evidence="9" id="KW-0812">Transmembrane</keyword>
<dbReference type="PANTHER" id="PTHR24291">
    <property type="entry name" value="CYTOCHROME P450 FAMILY 4"/>
    <property type="match status" value="1"/>
</dbReference>
<dbReference type="InterPro" id="IPR001128">
    <property type="entry name" value="Cyt_P450"/>
</dbReference>
<dbReference type="GO" id="GO:0004497">
    <property type="term" value="F:monooxygenase activity"/>
    <property type="evidence" value="ECO:0007669"/>
    <property type="project" value="UniProtKB-KW"/>
</dbReference>
<evidence type="ECO:0000256" key="7">
    <source>
        <dbReference type="PIRSR" id="PIRSR602401-1"/>
    </source>
</evidence>
<keyword evidence="3 7" id="KW-0479">Metal-binding</keyword>
<keyword evidence="6 8" id="KW-0503">Monooxygenase</keyword>
<name>A0A849I391_9HYPH</name>
<dbReference type="EMBL" id="JABEPP010000001">
    <property type="protein sequence ID" value="NNM70855.1"/>
    <property type="molecule type" value="Genomic_DNA"/>
</dbReference>
<dbReference type="PRINTS" id="PR00385">
    <property type="entry name" value="P450"/>
</dbReference>
<dbReference type="PROSITE" id="PS00086">
    <property type="entry name" value="CYTOCHROME_P450"/>
    <property type="match status" value="1"/>
</dbReference>
<accession>A0A849I391</accession>
<comment type="cofactor">
    <cofactor evidence="7">
        <name>heme</name>
        <dbReference type="ChEBI" id="CHEBI:30413"/>
    </cofactor>
</comment>
<keyword evidence="5 7" id="KW-0408">Iron</keyword>
<sequence>MIAPSIQHHASPRPVRVAPPHDALPALKLLRTVIRNPIEVWPQAVYEEPLYRRRLLSRDTVFVMDPDLVRTVLVDEAAKFTKSEAMLRSLEPALGEGLLTADGERWRWQRRAAAPIFRHERILGFVGEMIAAAERRRDAWLSIAGGTVDVAHEMMHTTFDIIVETMLSGRAGIDAGRVERGITDYLESTSWTVALALLRAPRWVPYPGRGRAERARDYLREEVLRIVAARRHSGERRSDLIGLLLEARDPETDRAMSDQDLADNLLTFITAGHETTALALTWTFYLLDLHPEIADRVVAEVATVTAGGPLRPEHVEQLAYTRQVLQEAMRLYPPAPIVVRAAQEDLVLAGERIPAGTSVYVPVYAIHRHVRLWDEPDRFDPERFVPSVVKARHRYAYLPFGAGPRICIGMSFALLEAAAILAVLLPVVRLSRASGRDPDLKLRITLRPGTGLPMRVARRQGRGG</sequence>
<evidence type="ECO:0000256" key="5">
    <source>
        <dbReference type="ARBA" id="ARBA00023004"/>
    </source>
</evidence>
<dbReference type="InterPro" id="IPR036396">
    <property type="entry name" value="Cyt_P450_sf"/>
</dbReference>
<keyword evidence="4 8" id="KW-0560">Oxidoreductase</keyword>
<dbReference type="SUPFAM" id="SSF48264">
    <property type="entry name" value="Cytochrome P450"/>
    <property type="match status" value="1"/>
</dbReference>
<keyword evidence="2 7" id="KW-0349">Heme</keyword>
<organism evidence="10 11">
    <name type="scientific">Enterovirga aerilata</name>
    <dbReference type="NCBI Taxonomy" id="2730920"/>
    <lineage>
        <taxon>Bacteria</taxon>
        <taxon>Pseudomonadati</taxon>
        <taxon>Pseudomonadota</taxon>
        <taxon>Alphaproteobacteria</taxon>
        <taxon>Hyphomicrobiales</taxon>
        <taxon>Methylobacteriaceae</taxon>
        <taxon>Enterovirga</taxon>
    </lineage>
</organism>
<dbReference type="RefSeq" id="WP_171217223.1">
    <property type="nucleotide sequence ID" value="NZ_JABEPP010000001.1"/>
</dbReference>
<dbReference type="InterPro" id="IPR050196">
    <property type="entry name" value="Cytochrome_P450_Monoox"/>
</dbReference>
<dbReference type="Pfam" id="PF00067">
    <property type="entry name" value="p450"/>
    <property type="match status" value="1"/>
</dbReference>
<reference evidence="10 11" key="1">
    <citation type="submission" date="2020-04" db="EMBL/GenBank/DDBJ databases">
        <title>Enterovirga sp. isolate from soil.</title>
        <authorList>
            <person name="Chea S."/>
            <person name="Kim D.-U."/>
        </authorList>
    </citation>
    <scope>NUCLEOTIDE SEQUENCE [LARGE SCALE GENOMIC DNA]</scope>
    <source>
        <strain evidence="10 11">DB1703</strain>
    </source>
</reference>
<comment type="caution">
    <text evidence="10">The sequence shown here is derived from an EMBL/GenBank/DDBJ whole genome shotgun (WGS) entry which is preliminary data.</text>
</comment>
<dbReference type="GO" id="GO:0016705">
    <property type="term" value="F:oxidoreductase activity, acting on paired donors, with incorporation or reduction of molecular oxygen"/>
    <property type="evidence" value="ECO:0007669"/>
    <property type="project" value="InterPro"/>
</dbReference>
<keyword evidence="11" id="KW-1185">Reference proteome</keyword>
<dbReference type="Proteomes" id="UP000564885">
    <property type="component" value="Unassembled WGS sequence"/>
</dbReference>
<evidence type="ECO:0000256" key="3">
    <source>
        <dbReference type="ARBA" id="ARBA00022723"/>
    </source>
</evidence>
<evidence type="ECO:0000313" key="10">
    <source>
        <dbReference type="EMBL" id="NNM70855.1"/>
    </source>
</evidence>
<keyword evidence="9" id="KW-1133">Transmembrane helix</keyword>